<evidence type="ECO:0000259" key="13">
    <source>
        <dbReference type="Pfam" id="PF00940"/>
    </source>
</evidence>
<dbReference type="GO" id="GO:0000428">
    <property type="term" value="C:DNA-directed RNA polymerase complex"/>
    <property type="evidence" value="ECO:0007669"/>
    <property type="project" value="UniProtKB-KW"/>
</dbReference>
<evidence type="ECO:0000256" key="2">
    <source>
        <dbReference type="ARBA" id="ARBA00006581"/>
    </source>
</evidence>
<evidence type="ECO:0000256" key="8">
    <source>
        <dbReference type="ARBA" id="ARBA00023080"/>
    </source>
</evidence>
<keyword evidence="8" id="KW-0546">Nucleotide metabolism</keyword>
<dbReference type="STRING" id="7375.A0A0L0CE14"/>
<dbReference type="Pfam" id="PF00692">
    <property type="entry name" value="dUTPase"/>
    <property type="match status" value="1"/>
</dbReference>
<dbReference type="EMBL" id="JRES01000511">
    <property type="protein sequence ID" value="KNC30490.1"/>
    <property type="molecule type" value="Genomic_DNA"/>
</dbReference>
<evidence type="ECO:0000313" key="14">
    <source>
        <dbReference type="EMBL" id="KNC30490.1"/>
    </source>
</evidence>
<keyword evidence="5" id="KW-0808">Transferase</keyword>
<dbReference type="SUPFAM" id="SSF51283">
    <property type="entry name" value="dUTPase-like"/>
    <property type="match status" value="1"/>
</dbReference>
<keyword evidence="6" id="KW-0548">Nucleotidyltransferase</keyword>
<dbReference type="AlphaFoldDB" id="A0A0L0CE14"/>
<dbReference type="PROSITE" id="PS00489">
    <property type="entry name" value="RNA_POL_PHAGE_2"/>
    <property type="match status" value="1"/>
</dbReference>
<dbReference type="PANTHER" id="PTHR11241">
    <property type="entry name" value="DEOXYURIDINE 5'-TRIPHOSPHATE NUCLEOTIDOHYDROLASE"/>
    <property type="match status" value="1"/>
</dbReference>
<evidence type="ECO:0000256" key="7">
    <source>
        <dbReference type="ARBA" id="ARBA00022801"/>
    </source>
</evidence>
<evidence type="ECO:0000256" key="10">
    <source>
        <dbReference type="ARBA" id="ARBA00048552"/>
    </source>
</evidence>
<dbReference type="InterPro" id="IPR029054">
    <property type="entry name" value="dUTPase-like"/>
</dbReference>
<feature type="region of interest" description="Disordered" evidence="11">
    <location>
        <begin position="736"/>
        <end position="758"/>
    </location>
</feature>
<dbReference type="InterPro" id="IPR033704">
    <property type="entry name" value="dUTPase_trimeric"/>
</dbReference>
<reference evidence="14 15" key="1">
    <citation type="journal article" date="2015" name="Nat. Commun.">
        <title>Lucilia cuprina genome unlocks parasitic fly biology to underpin future interventions.</title>
        <authorList>
            <person name="Anstead C.A."/>
            <person name="Korhonen P.K."/>
            <person name="Young N.D."/>
            <person name="Hall R.S."/>
            <person name="Jex A.R."/>
            <person name="Murali S.C."/>
            <person name="Hughes D.S."/>
            <person name="Lee S.F."/>
            <person name="Perry T."/>
            <person name="Stroehlein A.J."/>
            <person name="Ansell B.R."/>
            <person name="Breugelmans B."/>
            <person name="Hofmann A."/>
            <person name="Qu J."/>
            <person name="Dugan S."/>
            <person name="Lee S.L."/>
            <person name="Chao H."/>
            <person name="Dinh H."/>
            <person name="Han Y."/>
            <person name="Doddapaneni H.V."/>
            <person name="Worley K.C."/>
            <person name="Muzny D.M."/>
            <person name="Ioannidis P."/>
            <person name="Waterhouse R.M."/>
            <person name="Zdobnov E.M."/>
            <person name="James P.J."/>
            <person name="Bagnall N.H."/>
            <person name="Kotze A.C."/>
            <person name="Gibbs R.A."/>
            <person name="Richards S."/>
            <person name="Batterham P."/>
            <person name="Gasser R.B."/>
        </authorList>
    </citation>
    <scope>NUCLEOTIDE SEQUENCE [LARGE SCALE GENOMIC DNA]</scope>
    <source>
        <strain evidence="14 15">LS</strain>
        <tissue evidence="14">Full body</tissue>
    </source>
</reference>
<keyword evidence="4" id="KW-0240">DNA-directed RNA polymerase</keyword>
<evidence type="ECO:0000259" key="12">
    <source>
        <dbReference type="Pfam" id="PF00692"/>
    </source>
</evidence>
<accession>A0A0L0CE14</accession>
<dbReference type="InterPro" id="IPR046950">
    <property type="entry name" value="DNA-dir_Rpol_C_phage-type"/>
</dbReference>
<dbReference type="GO" id="GO:0000287">
    <property type="term" value="F:magnesium ion binding"/>
    <property type="evidence" value="ECO:0007669"/>
    <property type="project" value="InterPro"/>
</dbReference>
<feature type="domain" description="dUTPase-like" evidence="12">
    <location>
        <begin position="876"/>
        <end position="1008"/>
    </location>
</feature>
<evidence type="ECO:0000256" key="11">
    <source>
        <dbReference type="SAM" id="MobiDB-lite"/>
    </source>
</evidence>
<dbReference type="CDD" id="cd07557">
    <property type="entry name" value="trimeric_dUTPase"/>
    <property type="match status" value="1"/>
</dbReference>
<dbReference type="GO" id="GO:0006351">
    <property type="term" value="P:DNA-templated transcription"/>
    <property type="evidence" value="ECO:0007669"/>
    <property type="project" value="InterPro"/>
</dbReference>
<sequence length="1019" mass="115295">MAELKNYEQTARMIILIREHKEDFMKMYCDTNPPCAKYCTRNGTCERDISECDLLNPEVTEEMCSNILKEEYMMAKLADAFDSFECKSASCANCPLSFGGMYSANEALKIVKEKRYKSTLLTLIVLGIEDELSNRIEAFRCLESHYYKRSSNEPCMFDNDLNGNSGMSYPYCAYCPYNADRDFNNYTYHVVMGDIGYRTEYLKIDIANNFGLDKELFEDRLSWFTNNEHKLESLVKEAEEPALMYAGILAYRDTQKGIPTGYMATLDACSSGLQLMAAMTGCRTTAAHTGLINTGKRPDIYTSGFHELKQVCEENDIPLMDIERKHTKKAIMTRFYGSKKTPERIFGEDSPQLAAFEMTMKRLCPGPDELRQILLNLWRSDVLQHDWFLPDGFHAVCKVMNQIDVNVIAPHFGREITIPMNVNMPKKHELSLAANPVHSVDAYIVRELLRRCYYDKDVINNAYSTLFCPVKGTTSTRSKDLQLLRLIELSERTNMVSIRMLDYIDQYNVGLIPQLIIGKLLTTVRTMQVHKPFPVVTIHDAFRAHPNNMNYVRWHYNILMAEIADSTLLQSIIRDISGNPHATIGALLNGDGQFMTTRKITSYFGPTELYRFNQYGKYHIGFEFDTPVILTRHQNGRPHKVLYDGSIYWPTDELRNRVFNEPSAATIIELIRRLIKKERSDENKDDFNYWFDELGSVESPVKSATAYKREWFDVVEDVSLVEATLIDHTKQIEKNKSTAGGANSKAKAAQASADEAQKTANEALELANKNTGGSVSDNITWTRDTEYTYKDIFSMSGSQYLKPLNGYSVLWLRQDGTTKSLQYQNLPAGAEYGLSISSWTQVYLVNLTDLTKPFVTITSCPIKDNDIFINVSYTEHHAFKRATDGAAGWDLFPLIDEPVTVEPGQTQLISSGISVDIRDNNVAFLVLPRSGLGHKHGVVLGNLVGLIDSDYQGEIFVSVWNRSDKTITIEPDKAFAQGVFIPVVLPDLNLVDDFPVATTRGNGGFGHTDNTEGHIPTGV</sequence>
<dbReference type="PANTHER" id="PTHR11241:SF0">
    <property type="entry name" value="DEOXYURIDINE 5'-TRIPHOSPHATE NUCLEOTIDOHYDROLASE"/>
    <property type="match status" value="1"/>
</dbReference>
<keyword evidence="7" id="KW-0378">Hydrolase</keyword>
<dbReference type="GO" id="GO:0046081">
    <property type="term" value="P:dUTP catabolic process"/>
    <property type="evidence" value="ECO:0007669"/>
    <property type="project" value="InterPro"/>
</dbReference>
<keyword evidence="15" id="KW-1185">Reference proteome</keyword>
<dbReference type="Pfam" id="PF00940">
    <property type="entry name" value="RNA_pol"/>
    <property type="match status" value="1"/>
</dbReference>
<comment type="catalytic activity">
    <reaction evidence="10">
        <text>RNA(n) + a ribonucleoside 5'-triphosphate = RNA(n+1) + diphosphate</text>
        <dbReference type="Rhea" id="RHEA:21248"/>
        <dbReference type="Rhea" id="RHEA-COMP:14527"/>
        <dbReference type="Rhea" id="RHEA-COMP:17342"/>
        <dbReference type="ChEBI" id="CHEBI:33019"/>
        <dbReference type="ChEBI" id="CHEBI:61557"/>
        <dbReference type="ChEBI" id="CHEBI:140395"/>
        <dbReference type="EC" id="2.7.7.6"/>
    </reaction>
</comment>
<dbReference type="GO" id="GO:0071897">
    <property type="term" value="P:DNA biosynthetic process"/>
    <property type="evidence" value="ECO:0007669"/>
    <property type="project" value="UniProtKB-ARBA"/>
</dbReference>
<dbReference type="NCBIfam" id="TIGR00576">
    <property type="entry name" value="dut"/>
    <property type="match status" value="1"/>
</dbReference>
<dbReference type="Gene3D" id="2.70.40.10">
    <property type="match status" value="1"/>
</dbReference>
<comment type="caution">
    <text evidence="14">The sequence shown here is derived from an EMBL/GenBank/DDBJ whole genome shotgun (WGS) entry which is preliminary data.</text>
</comment>
<comment type="similarity">
    <text evidence="2">Belongs to the dUTPase family.</text>
</comment>
<feature type="domain" description="DNA-directed RNA polymerase C-terminal" evidence="13">
    <location>
        <begin position="200"/>
        <end position="339"/>
    </location>
</feature>
<dbReference type="UniPathway" id="UPA00610">
    <property type="reaction ID" value="UER00666"/>
</dbReference>
<dbReference type="GO" id="GO:0006226">
    <property type="term" value="P:dUMP biosynthetic process"/>
    <property type="evidence" value="ECO:0007669"/>
    <property type="project" value="UniProtKB-UniPathway"/>
</dbReference>
<dbReference type="InterPro" id="IPR043502">
    <property type="entry name" value="DNA/RNA_pol_sf"/>
</dbReference>
<dbReference type="GO" id="GO:0003677">
    <property type="term" value="F:DNA binding"/>
    <property type="evidence" value="ECO:0007669"/>
    <property type="project" value="InterPro"/>
</dbReference>
<organism evidence="14 15">
    <name type="scientific">Lucilia cuprina</name>
    <name type="common">Green bottle fly</name>
    <name type="synonym">Australian sheep blowfly</name>
    <dbReference type="NCBI Taxonomy" id="7375"/>
    <lineage>
        <taxon>Eukaryota</taxon>
        <taxon>Metazoa</taxon>
        <taxon>Ecdysozoa</taxon>
        <taxon>Arthropoda</taxon>
        <taxon>Hexapoda</taxon>
        <taxon>Insecta</taxon>
        <taxon>Pterygota</taxon>
        <taxon>Neoptera</taxon>
        <taxon>Endopterygota</taxon>
        <taxon>Diptera</taxon>
        <taxon>Brachycera</taxon>
        <taxon>Muscomorpha</taxon>
        <taxon>Oestroidea</taxon>
        <taxon>Calliphoridae</taxon>
        <taxon>Luciliinae</taxon>
        <taxon>Lucilia</taxon>
    </lineage>
</organism>
<dbReference type="SUPFAM" id="SSF56672">
    <property type="entry name" value="DNA/RNA polymerases"/>
    <property type="match status" value="1"/>
</dbReference>
<dbReference type="GO" id="GO:0004170">
    <property type="term" value="F:dUTP diphosphatase activity"/>
    <property type="evidence" value="ECO:0007669"/>
    <property type="project" value="InterPro"/>
</dbReference>
<dbReference type="InterPro" id="IPR036157">
    <property type="entry name" value="dUTPase-like_sf"/>
</dbReference>
<dbReference type="NCBIfam" id="NF001862">
    <property type="entry name" value="PRK00601.1"/>
    <property type="match status" value="1"/>
</dbReference>
<proteinExistence type="inferred from homology"/>
<evidence type="ECO:0000256" key="5">
    <source>
        <dbReference type="ARBA" id="ARBA00022679"/>
    </source>
</evidence>
<dbReference type="GO" id="GO:0003899">
    <property type="term" value="F:DNA-directed RNA polymerase activity"/>
    <property type="evidence" value="ECO:0007669"/>
    <property type="project" value="UniProtKB-EC"/>
</dbReference>
<dbReference type="InterPro" id="IPR008181">
    <property type="entry name" value="dUTPase"/>
</dbReference>
<evidence type="ECO:0000256" key="4">
    <source>
        <dbReference type="ARBA" id="ARBA00022478"/>
    </source>
</evidence>
<dbReference type="InterPro" id="IPR002092">
    <property type="entry name" value="DNA-dir_Rpol_phage-type"/>
</dbReference>
<evidence type="ECO:0000256" key="9">
    <source>
        <dbReference type="ARBA" id="ARBA00023163"/>
    </source>
</evidence>
<gene>
    <name evidence="14" type="ORF">FF38_10498</name>
</gene>
<evidence type="ECO:0000256" key="6">
    <source>
        <dbReference type="ARBA" id="ARBA00022695"/>
    </source>
</evidence>
<feature type="compositionally biased region" description="Low complexity" evidence="11">
    <location>
        <begin position="737"/>
        <end position="758"/>
    </location>
</feature>
<dbReference type="Gene3D" id="1.10.287.280">
    <property type="match status" value="1"/>
</dbReference>
<protein>
    <submittedName>
        <fullName evidence="14">Uncharacterized protein</fullName>
    </submittedName>
</protein>
<evidence type="ECO:0000313" key="15">
    <source>
        <dbReference type="Proteomes" id="UP000037069"/>
    </source>
</evidence>
<keyword evidence="9" id="KW-0804">Transcription</keyword>
<dbReference type="Proteomes" id="UP000037069">
    <property type="component" value="Unassembled WGS sequence"/>
</dbReference>
<comment type="similarity">
    <text evidence="3">Belongs to the phage and mitochondrial RNA polymerase family.</text>
</comment>
<comment type="pathway">
    <text evidence="1">Pyrimidine metabolism; dUMP biosynthesis; dUMP from dCTP (dUTP route): step 2/2.</text>
</comment>
<evidence type="ECO:0000256" key="1">
    <source>
        <dbReference type="ARBA" id="ARBA00005142"/>
    </source>
</evidence>
<evidence type="ECO:0000256" key="3">
    <source>
        <dbReference type="ARBA" id="ARBA00009493"/>
    </source>
</evidence>
<name>A0A0L0CE14_LUCCU</name>